<feature type="signal peptide" evidence="1">
    <location>
        <begin position="1"/>
        <end position="17"/>
    </location>
</feature>
<evidence type="ECO:0000313" key="3">
    <source>
        <dbReference type="Proteomes" id="UP000054560"/>
    </source>
</evidence>
<sequence length="116" mass="13160">MLIHLFLILLAQINIHTDDGFFYYAQEHASASATHSLALHTPTPTHTPSHTHTVSKEIAAKVHLVTEMVQNLYLHPGVVLVHEEDEDRRRDCVADIRSIVHSHFPQDKLHETEVGM</sequence>
<reference evidence="2 3" key="1">
    <citation type="submission" date="2011-02" db="EMBL/GenBank/DDBJ databases">
        <title>The Genome Sequence of Sphaeroforma arctica JP610.</title>
        <authorList>
            <consortium name="The Broad Institute Genome Sequencing Platform"/>
            <person name="Russ C."/>
            <person name="Cuomo C."/>
            <person name="Young S.K."/>
            <person name="Zeng Q."/>
            <person name="Gargeya S."/>
            <person name="Alvarado L."/>
            <person name="Berlin A."/>
            <person name="Chapman S.B."/>
            <person name="Chen Z."/>
            <person name="Freedman E."/>
            <person name="Gellesch M."/>
            <person name="Goldberg J."/>
            <person name="Griggs A."/>
            <person name="Gujja S."/>
            <person name="Heilman E."/>
            <person name="Heiman D."/>
            <person name="Howarth C."/>
            <person name="Mehta T."/>
            <person name="Neiman D."/>
            <person name="Pearson M."/>
            <person name="Roberts A."/>
            <person name="Saif S."/>
            <person name="Shea T."/>
            <person name="Shenoy N."/>
            <person name="Sisk P."/>
            <person name="Stolte C."/>
            <person name="Sykes S."/>
            <person name="White J."/>
            <person name="Yandava C."/>
            <person name="Burger G."/>
            <person name="Gray M.W."/>
            <person name="Holland P.W.H."/>
            <person name="King N."/>
            <person name="Lang F.B.F."/>
            <person name="Roger A.J."/>
            <person name="Ruiz-Trillo I."/>
            <person name="Haas B."/>
            <person name="Nusbaum C."/>
            <person name="Birren B."/>
        </authorList>
    </citation>
    <scope>NUCLEOTIDE SEQUENCE [LARGE SCALE GENOMIC DNA]</scope>
    <source>
        <strain evidence="2 3">JP610</strain>
    </source>
</reference>
<feature type="chain" id="PRO_5005538586" evidence="1">
    <location>
        <begin position="18"/>
        <end position="116"/>
    </location>
</feature>
<name>A0A0L0FCA0_9EUKA</name>
<evidence type="ECO:0000256" key="1">
    <source>
        <dbReference type="SAM" id="SignalP"/>
    </source>
</evidence>
<keyword evidence="1" id="KW-0732">Signal</keyword>
<protein>
    <submittedName>
        <fullName evidence="2">Uncharacterized protein</fullName>
    </submittedName>
</protein>
<dbReference type="EMBL" id="KQ245261">
    <property type="protein sequence ID" value="KNC73708.1"/>
    <property type="molecule type" value="Genomic_DNA"/>
</dbReference>
<gene>
    <name evidence="2" type="ORF">SARC_13735</name>
</gene>
<organism evidence="2 3">
    <name type="scientific">Sphaeroforma arctica JP610</name>
    <dbReference type="NCBI Taxonomy" id="667725"/>
    <lineage>
        <taxon>Eukaryota</taxon>
        <taxon>Ichthyosporea</taxon>
        <taxon>Ichthyophonida</taxon>
        <taxon>Sphaeroforma</taxon>
    </lineage>
</organism>
<dbReference type="GeneID" id="25914239"/>
<dbReference type="AlphaFoldDB" id="A0A0L0FCA0"/>
<proteinExistence type="predicted"/>
<accession>A0A0L0FCA0</accession>
<dbReference type="Proteomes" id="UP000054560">
    <property type="component" value="Unassembled WGS sequence"/>
</dbReference>
<feature type="non-terminal residue" evidence="2">
    <location>
        <position position="116"/>
    </location>
</feature>
<evidence type="ECO:0000313" key="2">
    <source>
        <dbReference type="EMBL" id="KNC73708.1"/>
    </source>
</evidence>
<keyword evidence="3" id="KW-1185">Reference proteome</keyword>
<dbReference type="RefSeq" id="XP_014147610.1">
    <property type="nucleotide sequence ID" value="XM_014292135.1"/>
</dbReference>